<feature type="domain" description="Cyclic nucleotide-binding" evidence="1">
    <location>
        <begin position="31"/>
        <end position="118"/>
    </location>
</feature>
<dbReference type="CDD" id="cd00038">
    <property type="entry name" value="CAP_ED"/>
    <property type="match status" value="1"/>
</dbReference>
<keyword evidence="2" id="KW-0808">Transferase</keyword>
<name>A0A1I5R5Y0_9BACT</name>
<proteinExistence type="predicted"/>
<dbReference type="Pfam" id="PF00027">
    <property type="entry name" value="cNMP_binding"/>
    <property type="match status" value="1"/>
</dbReference>
<dbReference type="AlphaFoldDB" id="A0A1I5R5Y0"/>
<dbReference type="SUPFAM" id="SSF51206">
    <property type="entry name" value="cAMP-binding domain-like"/>
    <property type="match status" value="1"/>
</dbReference>
<sequence length="191" mass="22658">MHQELQQHINHFITISSEELNEVLQYFRPLQLKKKQNLLTEGSICKHNYFTAKGCLRLFFINEKGIEQTTQFAIENWWLADYTSFEKQQPSSYNIQAVEKSDVLALSYTGQEKLLQQHPVMERYFRLMHQRAHAAAQFRIKSLYSLSREELYNIFSSAHPEFVQRIPQYLLASFLGFTPEYLSEIRRKTIS</sequence>
<reference evidence="2 3" key="1">
    <citation type="submission" date="2016-10" db="EMBL/GenBank/DDBJ databases">
        <authorList>
            <person name="de Groot N.N."/>
        </authorList>
    </citation>
    <scope>NUCLEOTIDE SEQUENCE [LARGE SCALE GENOMIC DNA]</scope>
    <source>
        <strain evidence="2 3">DSM 28286</strain>
    </source>
</reference>
<dbReference type="EMBL" id="FOXQ01000001">
    <property type="protein sequence ID" value="SFP53929.1"/>
    <property type="molecule type" value="Genomic_DNA"/>
</dbReference>
<keyword evidence="2" id="KW-0418">Kinase</keyword>
<dbReference type="STRING" id="1465490.SAMN05444277_10193"/>
<organism evidence="2 3">
    <name type="scientific">Parafilimonas terrae</name>
    <dbReference type="NCBI Taxonomy" id="1465490"/>
    <lineage>
        <taxon>Bacteria</taxon>
        <taxon>Pseudomonadati</taxon>
        <taxon>Bacteroidota</taxon>
        <taxon>Chitinophagia</taxon>
        <taxon>Chitinophagales</taxon>
        <taxon>Chitinophagaceae</taxon>
        <taxon>Parafilimonas</taxon>
    </lineage>
</organism>
<dbReference type="RefSeq" id="WP_090653448.1">
    <property type="nucleotide sequence ID" value="NZ_FOXQ01000001.1"/>
</dbReference>
<protein>
    <submittedName>
        <fullName evidence="2">cAMP-binding domain of CRP or a regulatory subunit of cAMP-dependent protein kinases</fullName>
    </submittedName>
</protein>
<dbReference type="InterPro" id="IPR014710">
    <property type="entry name" value="RmlC-like_jellyroll"/>
</dbReference>
<accession>A0A1I5R5Y0</accession>
<dbReference type="InterPro" id="IPR000595">
    <property type="entry name" value="cNMP-bd_dom"/>
</dbReference>
<gene>
    <name evidence="2" type="ORF">SAMN05444277_10193</name>
</gene>
<evidence type="ECO:0000313" key="3">
    <source>
        <dbReference type="Proteomes" id="UP000199031"/>
    </source>
</evidence>
<dbReference type="Proteomes" id="UP000199031">
    <property type="component" value="Unassembled WGS sequence"/>
</dbReference>
<evidence type="ECO:0000259" key="1">
    <source>
        <dbReference type="Pfam" id="PF00027"/>
    </source>
</evidence>
<keyword evidence="3" id="KW-1185">Reference proteome</keyword>
<dbReference type="GO" id="GO:0016301">
    <property type="term" value="F:kinase activity"/>
    <property type="evidence" value="ECO:0007669"/>
    <property type="project" value="UniProtKB-KW"/>
</dbReference>
<dbReference type="OrthoDB" id="9152304at2"/>
<evidence type="ECO:0000313" key="2">
    <source>
        <dbReference type="EMBL" id="SFP53929.1"/>
    </source>
</evidence>
<dbReference type="InterPro" id="IPR018490">
    <property type="entry name" value="cNMP-bd_dom_sf"/>
</dbReference>
<dbReference type="Gene3D" id="2.60.120.10">
    <property type="entry name" value="Jelly Rolls"/>
    <property type="match status" value="1"/>
</dbReference>